<feature type="domain" description="Response regulatory" evidence="8">
    <location>
        <begin position="4"/>
        <end position="120"/>
    </location>
</feature>
<name>A0A7W9JL97_9MICC</name>
<dbReference type="PANTHER" id="PTHR43214">
    <property type="entry name" value="TWO-COMPONENT RESPONSE REGULATOR"/>
    <property type="match status" value="1"/>
</dbReference>
<dbReference type="RefSeq" id="WP_184173163.1">
    <property type="nucleotide sequence ID" value="NZ_BAABAG010000017.1"/>
</dbReference>
<dbReference type="PRINTS" id="PR00038">
    <property type="entry name" value="HTHLUXR"/>
</dbReference>
<feature type="domain" description="HTH luxR-type" evidence="7">
    <location>
        <begin position="169"/>
        <end position="234"/>
    </location>
</feature>
<dbReference type="SMART" id="SM00448">
    <property type="entry name" value="REC"/>
    <property type="match status" value="1"/>
</dbReference>
<dbReference type="PROSITE" id="PS50043">
    <property type="entry name" value="HTH_LUXR_2"/>
    <property type="match status" value="1"/>
</dbReference>
<dbReference type="SUPFAM" id="SSF52172">
    <property type="entry name" value="CheY-like"/>
    <property type="match status" value="1"/>
</dbReference>
<keyword evidence="3 9" id="KW-0238">DNA-binding</keyword>
<dbReference type="Pfam" id="PF00196">
    <property type="entry name" value="GerE"/>
    <property type="match status" value="1"/>
</dbReference>
<organism evidence="9 10">
    <name type="scientific">Micrococcus endophyticus</name>
    <dbReference type="NCBI Taxonomy" id="455343"/>
    <lineage>
        <taxon>Bacteria</taxon>
        <taxon>Bacillati</taxon>
        <taxon>Actinomycetota</taxon>
        <taxon>Actinomycetes</taxon>
        <taxon>Micrococcales</taxon>
        <taxon>Micrococcaceae</taxon>
        <taxon>Micrococcus</taxon>
    </lineage>
</organism>
<keyword evidence="2" id="KW-0805">Transcription regulation</keyword>
<accession>A0A7W9JL97</accession>
<reference evidence="9 10" key="1">
    <citation type="submission" date="2020-08" db="EMBL/GenBank/DDBJ databases">
        <title>Sequencing the genomes of 1000 actinobacteria strains.</title>
        <authorList>
            <person name="Klenk H.-P."/>
        </authorList>
    </citation>
    <scope>NUCLEOTIDE SEQUENCE [LARGE SCALE GENOMIC DNA]</scope>
    <source>
        <strain evidence="9 10">DSM 17945</strain>
    </source>
</reference>
<protein>
    <submittedName>
        <fullName evidence="9">DNA-binding NarL/FixJ family response regulator</fullName>
    </submittedName>
</protein>
<dbReference type="InterPro" id="IPR011006">
    <property type="entry name" value="CheY-like_superfamily"/>
</dbReference>
<dbReference type="PANTHER" id="PTHR43214:SF24">
    <property type="entry name" value="TRANSCRIPTIONAL REGULATORY PROTEIN NARL-RELATED"/>
    <property type="match status" value="1"/>
</dbReference>
<dbReference type="SUPFAM" id="SSF46894">
    <property type="entry name" value="C-terminal effector domain of the bipartite response regulators"/>
    <property type="match status" value="1"/>
</dbReference>
<keyword evidence="4" id="KW-0804">Transcription</keyword>
<comment type="caution">
    <text evidence="9">The sequence shown here is derived from an EMBL/GenBank/DDBJ whole genome shotgun (WGS) entry which is preliminary data.</text>
</comment>
<feature type="compositionally biased region" description="Low complexity" evidence="6">
    <location>
        <begin position="139"/>
        <end position="153"/>
    </location>
</feature>
<sequence>MTTRVLLVDDQPLIRFGFAAILQSQDDIEVVGEAGDGAECLERAAALDPDVICMDVQMPHMDGIEATRALAEAGTRAAVLILTTFDRDDFLFETLEAGASGFLLKSAEAEHLIDAVRVLGRGDALLDPQVTRRVLRRMAPAAPEGADGPADGGQTRDDGAAPGEAEASDAVGKAGLTGREAEILTLMARGLSNGEIAGQLFVGESTVKTHVSNVLMKLGARDRVHAVIWAFEHGVAG</sequence>
<dbReference type="GO" id="GO:0000160">
    <property type="term" value="P:phosphorelay signal transduction system"/>
    <property type="evidence" value="ECO:0007669"/>
    <property type="project" value="InterPro"/>
</dbReference>
<dbReference type="CDD" id="cd06170">
    <property type="entry name" value="LuxR_C_like"/>
    <property type="match status" value="1"/>
</dbReference>
<dbReference type="InterPro" id="IPR001789">
    <property type="entry name" value="Sig_transdc_resp-reg_receiver"/>
</dbReference>
<evidence type="ECO:0000313" key="9">
    <source>
        <dbReference type="EMBL" id="MBB5849551.1"/>
    </source>
</evidence>
<dbReference type="InterPro" id="IPR039420">
    <property type="entry name" value="WalR-like"/>
</dbReference>
<dbReference type="AlphaFoldDB" id="A0A7W9JL97"/>
<feature type="region of interest" description="Disordered" evidence="6">
    <location>
        <begin position="139"/>
        <end position="172"/>
    </location>
</feature>
<dbReference type="InterPro" id="IPR000792">
    <property type="entry name" value="Tscrpt_reg_LuxR_C"/>
</dbReference>
<keyword evidence="10" id="KW-1185">Reference proteome</keyword>
<evidence type="ECO:0000256" key="4">
    <source>
        <dbReference type="ARBA" id="ARBA00023163"/>
    </source>
</evidence>
<dbReference type="GO" id="GO:0006355">
    <property type="term" value="P:regulation of DNA-templated transcription"/>
    <property type="evidence" value="ECO:0007669"/>
    <property type="project" value="InterPro"/>
</dbReference>
<dbReference type="InterPro" id="IPR016032">
    <property type="entry name" value="Sig_transdc_resp-reg_C-effctor"/>
</dbReference>
<keyword evidence="1 5" id="KW-0597">Phosphoprotein</keyword>
<gene>
    <name evidence="9" type="ORF">HDA33_002115</name>
</gene>
<evidence type="ECO:0000259" key="7">
    <source>
        <dbReference type="PROSITE" id="PS50043"/>
    </source>
</evidence>
<dbReference type="Pfam" id="PF00072">
    <property type="entry name" value="Response_reg"/>
    <property type="match status" value="1"/>
</dbReference>
<dbReference type="InterPro" id="IPR058245">
    <property type="entry name" value="NreC/VraR/RcsB-like_REC"/>
</dbReference>
<evidence type="ECO:0000256" key="5">
    <source>
        <dbReference type="PROSITE-ProRule" id="PRU00169"/>
    </source>
</evidence>
<feature type="modified residue" description="4-aspartylphosphate" evidence="5">
    <location>
        <position position="55"/>
    </location>
</feature>
<evidence type="ECO:0000256" key="6">
    <source>
        <dbReference type="SAM" id="MobiDB-lite"/>
    </source>
</evidence>
<evidence type="ECO:0000259" key="8">
    <source>
        <dbReference type="PROSITE" id="PS50110"/>
    </source>
</evidence>
<dbReference type="GO" id="GO:0003677">
    <property type="term" value="F:DNA binding"/>
    <property type="evidence" value="ECO:0007669"/>
    <property type="project" value="UniProtKB-KW"/>
</dbReference>
<dbReference type="PROSITE" id="PS00622">
    <property type="entry name" value="HTH_LUXR_1"/>
    <property type="match status" value="1"/>
</dbReference>
<proteinExistence type="predicted"/>
<dbReference type="CDD" id="cd17535">
    <property type="entry name" value="REC_NarL-like"/>
    <property type="match status" value="1"/>
</dbReference>
<evidence type="ECO:0000256" key="1">
    <source>
        <dbReference type="ARBA" id="ARBA00022553"/>
    </source>
</evidence>
<dbReference type="Gene3D" id="3.40.50.2300">
    <property type="match status" value="1"/>
</dbReference>
<dbReference type="EMBL" id="JACHMW010000001">
    <property type="protein sequence ID" value="MBB5849551.1"/>
    <property type="molecule type" value="Genomic_DNA"/>
</dbReference>
<evidence type="ECO:0000256" key="2">
    <source>
        <dbReference type="ARBA" id="ARBA00023015"/>
    </source>
</evidence>
<dbReference type="Proteomes" id="UP000567246">
    <property type="component" value="Unassembled WGS sequence"/>
</dbReference>
<dbReference type="PROSITE" id="PS50110">
    <property type="entry name" value="RESPONSE_REGULATORY"/>
    <property type="match status" value="1"/>
</dbReference>
<evidence type="ECO:0000313" key="10">
    <source>
        <dbReference type="Proteomes" id="UP000567246"/>
    </source>
</evidence>
<dbReference type="SMART" id="SM00421">
    <property type="entry name" value="HTH_LUXR"/>
    <property type="match status" value="1"/>
</dbReference>
<evidence type="ECO:0000256" key="3">
    <source>
        <dbReference type="ARBA" id="ARBA00023125"/>
    </source>
</evidence>